<dbReference type="RefSeq" id="WP_075734024.1">
    <property type="nucleotide sequence ID" value="NZ_CP009249.1"/>
</dbReference>
<dbReference type="GO" id="GO:0035925">
    <property type="term" value="F:mRNA 3'-UTR AU-rich region binding"/>
    <property type="evidence" value="ECO:0007669"/>
    <property type="project" value="TreeGrafter"/>
</dbReference>
<dbReference type="InterPro" id="IPR036291">
    <property type="entry name" value="NAD(P)-bd_dom_sf"/>
</dbReference>
<dbReference type="Pfam" id="PF00107">
    <property type="entry name" value="ADH_zinc_N"/>
    <property type="match status" value="1"/>
</dbReference>
<evidence type="ECO:0000313" key="4">
    <source>
        <dbReference type="EMBL" id="APT92493.1"/>
    </source>
</evidence>
<evidence type="ECO:0000256" key="1">
    <source>
        <dbReference type="ARBA" id="ARBA00022857"/>
    </source>
</evidence>
<feature type="domain" description="Enoyl reductase (ER)" evidence="3">
    <location>
        <begin position="10"/>
        <end position="317"/>
    </location>
</feature>
<dbReference type="InterPro" id="IPR013149">
    <property type="entry name" value="ADH-like_C"/>
</dbReference>
<dbReference type="PANTHER" id="PTHR48106:SF13">
    <property type="entry name" value="QUINONE OXIDOREDUCTASE-RELATED"/>
    <property type="match status" value="1"/>
</dbReference>
<dbReference type="STRING" id="161895.CPHO_05860"/>
<gene>
    <name evidence="4" type="ORF">CPHO_05860</name>
</gene>
<keyword evidence="5" id="KW-1185">Reference proteome</keyword>
<keyword evidence="2" id="KW-0560">Oxidoreductase</keyword>
<accession>A0A1L7D330</accession>
<dbReference type="SUPFAM" id="SSF50129">
    <property type="entry name" value="GroES-like"/>
    <property type="match status" value="1"/>
</dbReference>
<dbReference type="SMART" id="SM00829">
    <property type="entry name" value="PKS_ER"/>
    <property type="match status" value="1"/>
</dbReference>
<dbReference type="PANTHER" id="PTHR48106">
    <property type="entry name" value="QUINONE OXIDOREDUCTASE PIG3-RELATED"/>
    <property type="match status" value="1"/>
</dbReference>
<dbReference type="GO" id="GO:0070402">
    <property type="term" value="F:NADPH binding"/>
    <property type="evidence" value="ECO:0007669"/>
    <property type="project" value="TreeGrafter"/>
</dbReference>
<keyword evidence="1" id="KW-0521">NADP</keyword>
<dbReference type="OrthoDB" id="9805883at2"/>
<dbReference type="CDD" id="cd05286">
    <property type="entry name" value="QOR2"/>
    <property type="match status" value="1"/>
</dbReference>
<dbReference type="InterPro" id="IPR020843">
    <property type="entry name" value="ER"/>
</dbReference>
<dbReference type="SUPFAM" id="SSF51735">
    <property type="entry name" value="NAD(P)-binding Rossmann-fold domains"/>
    <property type="match status" value="1"/>
</dbReference>
<evidence type="ECO:0000313" key="5">
    <source>
        <dbReference type="Proteomes" id="UP000185491"/>
    </source>
</evidence>
<dbReference type="KEGG" id="cpho:CPHO_05860"/>
<dbReference type="InterPro" id="IPR013154">
    <property type="entry name" value="ADH-like_N"/>
</dbReference>
<protein>
    <submittedName>
        <fullName evidence="4">NADPH--quinone reductase</fullName>
    </submittedName>
</protein>
<proteinExistence type="predicted"/>
<dbReference type="Pfam" id="PF08240">
    <property type="entry name" value="ADH_N"/>
    <property type="match status" value="1"/>
</dbReference>
<dbReference type="GO" id="GO:0003960">
    <property type="term" value="F:quinone reductase (NADPH) activity"/>
    <property type="evidence" value="ECO:0007669"/>
    <property type="project" value="InterPro"/>
</dbReference>
<dbReference type="InterPro" id="IPR011032">
    <property type="entry name" value="GroES-like_sf"/>
</dbReference>
<evidence type="ECO:0000256" key="2">
    <source>
        <dbReference type="ARBA" id="ARBA00023002"/>
    </source>
</evidence>
<dbReference type="Gene3D" id="3.40.50.720">
    <property type="entry name" value="NAD(P)-binding Rossmann-like Domain"/>
    <property type="match status" value="1"/>
</dbReference>
<evidence type="ECO:0000259" key="3">
    <source>
        <dbReference type="SMART" id="SM00829"/>
    </source>
</evidence>
<dbReference type="AlphaFoldDB" id="A0A1L7D330"/>
<reference evidence="4 5" key="1">
    <citation type="submission" date="2014-08" db="EMBL/GenBank/DDBJ databases">
        <title>Complete genome sequence of Corynebacterium phocae M408/89/1(T)(=DSM 44612(T)), isolated from the common seal (Phoca vitulina).</title>
        <authorList>
            <person name="Ruckert C."/>
            <person name="Albersmeier A."/>
            <person name="Winkler A."/>
            <person name="Kalinowski J."/>
        </authorList>
    </citation>
    <scope>NUCLEOTIDE SEQUENCE [LARGE SCALE GENOMIC DNA]</scope>
    <source>
        <strain evidence="4 5">M408/89/1</strain>
    </source>
</reference>
<dbReference type="Gene3D" id="3.90.180.10">
    <property type="entry name" value="Medium-chain alcohol dehydrogenases, catalytic domain"/>
    <property type="match status" value="1"/>
</dbReference>
<dbReference type="EMBL" id="CP009249">
    <property type="protein sequence ID" value="APT92493.1"/>
    <property type="molecule type" value="Genomic_DNA"/>
</dbReference>
<sequence>MFAIKIDTTGGHEVLNYCQVEDPVASADQALVAVDYAGVNYIDTYLRDGSYPAELPFIPGFEGCGRVLDDPSGKFSPGQRVAWDNALGSYAEKVYVDPQRMVSIPDTIDGPTAASMLLQGMTAHYLIDGVYPVKAGTTILITAGAGGVGRLATQMAKRSGATVATVVSTDAKEKISLAAGADKVFRYSENLHQEVVEWTDGVGVDVAYDGVGKATFPQSLRMVRRRGMVCLFGAASGPVEPFNPQELNKHGSLFLTRPTLADWTATPAEFRYRSQSVIEGLTQGWLKLDVPHTYPLAQASRAHQDLQDRRTTGSVVLEVAG</sequence>
<dbReference type="GO" id="GO:0005829">
    <property type="term" value="C:cytosol"/>
    <property type="evidence" value="ECO:0007669"/>
    <property type="project" value="TreeGrafter"/>
</dbReference>
<dbReference type="InterPro" id="IPR047618">
    <property type="entry name" value="QOR-like"/>
</dbReference>
<dbReference type="Proteomes" id="UP000185491">
    <property type="component" value="Chromosome"/>
</dbReference>
<name>A0A1L7D330_9CORY</name>
<dbReference type="FunFam" id="3.40.50.720:FF:000053">
    <property type="entry name" value="Quinone oxidoreductase 1"/>
    <property type="match status" value="1"/>
</dbReference>
<organism evidence="4 5">
    <name type="scientific">Corynebacterium phocae</name>
    <dbReference type="NCBI Taxonomy" id="161895"/>
    <lineage>
        <taxon>Bacteria</taxon>
        <taxon>Bacillati</taxon>
        <taxon>Actinomycetota</taxon>
        <taxon>Actinomycetes</taxon>
        <taxon>Mycobacteriales</taxon>
        <taxon>Corynebacteriaceae</taxon>
        <taxon>Corynebacterium</taxon>
    </lineage>
</organism>